<gene>
    <name evidence="2" type="ORF">QVH07_06620</name>
</gene>
<evidence type="ECO:0008006" key="4">
    <source>
        <dbReference type="Google" id="ProtNLM"/>
    </source>
</evidence>
<evidence type="ECO:0000256" key="1">
    <source>
        <dbReference type="SAM" id="SignalP"/>
    </source>
</evidence>
<dbReference type="RefSeq" id="WP_289999372.1">
    <property type="nucleotide sequence ID" value="NZ_JAUEPH010000003.1"/>
</dbReference>
<protein>
    <recommendedName>
        <fullName evidence="4">Lipoprotein</fullName>
    </recommendedName>
</protein>
<evidence type="ECO:0000313" key="2">
    <source>
        <dbReference type="EMBL" id="MDN3203814.1"/>
    </source>
</evidence>
<sequence>MKFYRWLWQLVVLPLFFLSSACTDTLESSVVVYSNDFSELNLAGFEGARLFVFQNDTISGFYNNEEIKLRIDNLPSHNVMRITVDILVHDSWDGNPGGDYWILGADSQEILRTTFSNSPCESTFCLYQSYPENYARQFVPKSGAVRTNIPGLCLFGAFDNYTTQYSITRLIDHTNNDIDVFMRDELNQEGIPDPACDESWSISSIVVEALVVD</sequence>
<accession>A0ABT7YBC2</accession>
<keyword evidence="1" id="KW-0732">Signal</keyword>
<name>A0ABT7YBC2_9BACT</name>
<feature type="chain" id="PRO_5047413521" description="Lipoprotein" evidence="1">
    <location>
        <begin position="22"/>
        <end position="213"/>
    </location>
</feature>
<evidence type="ECO:0000313" key="3">
    <source>
        <dbReference type="Proteomes" id="UP001171916"/>
    </source>
</evidence>
<dbReference type="EMBL" id="JAUEPH010000003">
    <property type="protein sequence ID" value="MDN3203814.1"/>
    <property type="molecule type" value="Genomic_DNA"/>
</dbReference>
<proteinExistence type="predicted"/>
<reference evidence="2" key="1">
    <citation type="submission" date="2023-06" db="EMBL/GenBank/DDBJ databases">
        <title>Robiginitalea aurantiacus sp. nov. and Algoriphagus sediminis sp. nov., isolated from coastal sediment.</title>
        <authorList>
            <person name="Zhou Z.Y."/>
            <person name="An J."/>
            <person name="Jia Y.W."/>
            <person name="Du Z.J."/>
        </authorList>
    </citation>
    <scope>NUCLEOTIDE SEQUENCE</scope>
    <source>
        <strain evidence="2">C2-7</strain>
    </source>
</reference>
<comment type="caution">
    <text evidence="2">The sequence shown here is derived from an EMBL/GenBank/DDBJ whole genome shotgun (WGS) entry which is preliminary data.</text>
</comment>
<organism evidence="2 3">
    <name type="scientific">Algoriphagus sediminis</name>
    <dbReference type="NCBI Taxonomy" id="3057113"/>
    <lineage>
        <taxon>Bacteria</taxon>
        <taxon>Pseudomonadati</taxon>
        <taxon>Bacteroidota</taxon>
        <taxon>Cytophagia</taxon>
        <taxon>Cytophagales</taxon>
        <taxon>Cyclobacteriaceae</taxon>
        <taxon>Algoriphagus</taxon>
    </lineage>
</organism>
<keyword evidence="3" id="KW-1185">Reference proteome</keyword>
<feature type="signal peptide" evidence="1">
    <location>
        <begin position="1"/>
        <end position="21"/>
    </location>
</feature>
<dbReference type="PROSITE" id="PS51257">
    <property type="entry name" value="PROKAR_LIPOPROTEIN"/>
    <property type="match status" value="1"/>
</dbReference>
<dbReference type="Proteomes" id="UP001171916">
    <property type="component" value="Unassembled WGS sequence"/>
</dbReference>